<dbReference type="EMBL" id="QGNW01000107">
    <property type="protein sequence ID" value="RVW96446.1"/>
    <property type="molecule type" value="Genomic_DNA"/>
</dbReference>
<feature type="compositionally biased region" description="Basic and acidic residues" evidence="1">
    <location>
        <begin position="84"/>
        <end position="111"/>
    </location>
</feature>
<evidence type="ECO:0000256" key="1">
    <source>
        <dbReference type="SAM" id="MobiDB-lite"/>
    </source>
</evidence>
<gene>
    <name evidence="2" type="ORF">CK203_029670</name>
</gene>
<evidence type="ECO:0000313" key="3">
    <source>
        <dbReference type="Proteomes" id="UP000288805"/>
    </source>
</evidence>
<comment type="caution">
    <text evidence="2">The sequence shown here is derived from an EMBL/GenBank/DDBJ whole genome shotgun (WGS) entry which is preliminary data.</text>
</comment>
<reference evidence="2 3" key="1">
    <citation type="journal article" date="2018" name="PLoS Genet.">
        <title>Population sequencing reveals clonal diversity and ancestral inbreeding in the grapevine cultivar Chardonnay.</title>
        <authorList>
            <person name="Roach M.J."/>
            <person name="Johnson D.L."/>
            <person name="Bohlmann J."/>
            <person name="van Vuuren H.J."/>
            <person name="Jones S.J."/>
            <person name="Pretorius I.S."/>
            <person name="Schmidt S.A."/>
            <person name="Borneman A.R."/>
        </authorList>
    </citation>
    <scope>NUCLEOTIDE SEQUENCE [LARGE SCALE GENOMIC DNA]</scope>
    <source>
        <strain evidence="3">cv. Chardonnay</strain>
        <tissue evidence="2">Leaf</tissue>
    </source>
</reference>
<organism evidence="2 3">
    <name type="scientific">Vitis vinifera</name>
    <name type="common">Grape</name>
    <dbReference type="NCBI Taxonomy" id="29760"/>
    <lineage>
        <taxon>Eukaryota</taxon>
        <taxon>Viridiplantae</taxon>
        <taxon>Streptophyta</taxon>
        <taxon>Embryophyta</taxon>
        <taxon>Tracheophyta</taxon>
        <taxon>Spermatophyta</taxon>
        <taxon>Magnoliopsida</taxon>
        <taxon>eudicotyledons</taxon>
        <taxon>Gunneridae</taxon>
        <taxon>Pentapetalae</taxon>
        <taxon>rosids</taxon>
        <taxon>Vitales</taxon>
        <taxon>Vitaceae</taxon>
        <taxon>Viteae</taxon>
        <taxon>Vitis</taxon>
    </lineage>
</organism>
<feature type="region of interest" description="Disordered" evidence="1">
    <location>
        <begin position="1"/>
        <end position="31"/>
    </location>
</feature>
<feature type="region of interest" description="Disordered" evidence="1">
    <location>
        <begin position="79"/>
        <end position="120"/>
    </location>
</feature>
<evidence type="ECO:0000313" key="2">
    <source>
        <dbReference type="EMBL" id="RVW96446.1"/>
    </source>
</evidence>
<sequence>MGESERESERECDGEEGENSSASRRRRKESSFAVESKAFEIIVDERKGKPQVLIMEKKGGVSSWGPTGTGKLRVFHRRPKPLHQGRERSKMRKGMEGKGEIVFHDARDKQSGRVYPVRGF</sequence>
<feature type="compositionally biased region" description="Basic and acidic residues" evidence="1">
    <location>
        <begin position="1"/>
        <end position="11"/>
    </location>
</feature>
<accession>A0A438IIA8</accession>
<dbReference type="Proteomes" id="UP000288805">
    <property type="component" value="Unassembled WGS sequence"/>
</dbReference>
<protein>
    <submittedName>
        <fullName evidence="2">Uncharacterized protein</fullName>
    </submittedName>
</protein>
<name>A0A438IIA8_VITVI</name>
<dbReference type="AlphaFoldDB" id="A0A438IIA8"/>
<proteinExistence type="predicted"/>